<dbReference type="InterPro" id="IPR007219">
    <property type="entry name" value="XnlR_reg_dom"/>
</dbReference>
<evidence type="ECO:0000256" key="3">
    <source>
        <dbReference type="ARBA" id="ARBA00023125"/>
    </source>
</evidence>
<organism evidence="8 9">
    <name type="scientific">Phialophora macrospora</name>
    <dbReference type="NCBI Taxonomy" id="1851006"/>
    <lineage>
        <taxon>Eukaryota</taxon>
        <taxon>Fungi</taxon>
        <taxon>Dikarya</taxon>
        <taxon>Ascomycota</taxon>
        <taxon>Pezizomycotina</taxon>
        <taxon>Eurotiomycetes</taxon>
        <taxon>Chaetothyriomycetidae</taxon>
        <taxon>Chaetothyriales</taxon>
        <taxon>Herpotrichiellaceae</taxon>
        <taxon>Phialophora</taxon>
    </lineage>
</organism>
<dbReference type="GO" id="GO:0006351">
    <property type="term" value="P:DNA-templated transcription"/>
    <property type="evidence" value="ECO:0007669"/>
    <property type="project" value="InterPro"/>
</dbReference>
<keyword evidence="1" id="KW-0479">Metal-binding</keyword>
<accession>A0A0D2D2X4</accession>
<dbReference type="CDD" id="cd12148">
    <property type="entry name" value="fungal_TF_MHR"/>
    <property type="match status" value="1"/>
</dbReference>
<gene>
    <name evidence="8" type="ORF">PV04_00073</name>
</gene>
<dbReference type="InterPro" id="IPR051127">
    <property type="entry name" value="Fungal_SecMet_Regulators"/>
</dbReference>
<feature type="compositionally biased region" description="Low complexity" evidence="6">
    <location>
        <begin position="599"/>
        <end position="612"/>
    </location>
</feature>
<dbReference type="GO" id="GO:0005634">
    <property type="term" value="C:nucleus"/>
    <property type="evidence" value="ECO:0007669"/>
    <property type="project" value="TreeGrafter"/>
</dbReference>
<dbReference type="InterPro" id="IPR036864">
    <property type="entry name" value="Zn2-C6_fun-type_DNA-bd_sf"/>
</dbReference>
<dbReference type="GO" id="GO:0000981">
    <property type="term" value="F:DNA-binding transcription factor activity, RNA polymerase II-specific"/>
    <property type="evidence" value="ECO:0007669"/>
    <property type="project" value="InterPro"/>
</dbReference>
<keyword evidence="3" id="KW-0238">DNA-binding</keyword>
<dbReference type="Pfam" id="PF00172">
    <property type="entry name" value="Zn_clus"/>
    <property type="match status" value="1"/>
</dbReference>
<keyword evidence="4" id="KW-0804">Transcription</keyword>
<dbReference type="InterPro" id="IPR001138">
    <property type="entry name" value="Zn2Cys6_DnaBD"/>
</dbReference>
<dbReference type="EMBL" id="KN846956">
    <property type="protein sequence ID" value="KIW71841.1"/>
    <property type="molecule type" value="Genomic_DNA"/>
</dbReference>
<dbReference type="PANTHER" id="PTHR47424">
    <property type="entry name" value="REGULATORY PROTEIN GAL4"/>
    <property type="match status" value="1"/>
</dbReference>
<dbReference type="PROSITE" id="PS50048">
    <property type="entry name" value="ZN2_CY6_FUNGAL_2"/>
    <property type="match status" value="1"/>
</dbReference>
<feature type="domain" description="Zn(2)-C6 fungal-type" evidence="7">
    <location>
        <begin position="17"/>
        <end position="48"/>
    </location>
</feature>
<keyword evidence="2" id="KW-0805">Transcription regulation</keyword>
<dbReference type="GO" id="GO:0000435">
    <property type="term" value="P:positive regulation of transcription from RNA polymerase II promoter by galactose"/>
    <property type="evidence" value="ECO:0007669"/>
    <property type="project" value="TreeGrafter"/>
</dbReference>
<dbReference type="GO" id="GO:0000978">
    <property type="term" value="F:RNA polymerase II cis-regulatory region sequence-specific DNA binding"/>
    <property type="evidence" value="ECO:0007669"/>
    <property type="project" value="TreeGrafter"/>
</dbReference>
<name>A0A0D2D2X4_9EURO</name>
<evidence type="ECO:0000313" key="8">
    <source>
        <dbReference type="EMBL" id="KIW71841.1"/>
    </source>
</evidence>
<evidence type="ECO:0000256" key="2">
    <source>
        <dbReference type="ARBA" id="ARBA00023015"/>
    </source>
</evidence>
<dbReference type="PROSITE" id="PS00463">
    <property type="entry name" value="ZN2_CY6_FUNGAL_1"/>
    <property type="match status" value="1"/>
</dbReference>
<sequence length="679" mass="75286">MPRPRVRLEDRQRAVKACLPCKASKKRCDAQQPCSNCIRRRATSLCHYVDSGYVRQPRKLSQPQPADSSVSQNESISTAPEAAQLSPGKPSEESSECVDMLPREAHTSRGRLLLNSKGDRVYIGEFASLTFLQFLRHTIKQQMGPSLFTENTRRNLMLEAASVGDTNAKFVEEIHHKAALIETYFAASNGILDPFSRDEVEAMKHASNETEHKYSTAAFDLIVSIGAQCRAADAVDRRYASTLFSRAQKAVMGDGLEDPSIDMVRCFLLMTFYMLGACRRNAAFMYLGIASQASSALGLHVTEQYRHFSVEDQIVRLRTLRSLRALDVTYCSILGRPYSTVAIRTDSTAIAMLHLPTVSNRDSTLKASFEVCSIIAEITPMLDSEGAISLITAEGFLKRLRDWSATLPADMRHFNRSADESLTLEEQERTIGNIHISCAYYFAVMLVTRPFLITHLMAHMSTGASPLTTATEVGDLAQACIDSAILMANMCYEALQSGILLKQMCILKAWIFAAGLVLGFSMFAQGDSRFDMDDSFSNAREVLRSLSAESPQAEHYYEILTGFADVIQRRRQHLSRGSRSSRNKYVDQILTFEVTPSVSTSQSTVSPGTPQSKDQGIGMPEASVTDDGTGEFEFQMPDLSQWPLENGGGFDFGMFGWDNFAMQISENFSFDGDPSWGVT</sequence>
<dbReference type="SMART" id="SM00066">
    <property type="entry name" value="GAL4"/>
    <property type="match status" value="1"/>
</dbReference>
<dbReference type="GO" id="GO:0008270">
    <property type="term" value="F:zinc ion binding"/>
    <property type="evidence" value="ECO:0007669"/>
    <property type="project" value="InterPro"/>
</dbReference>
<dbReference type="AlphaFoldDB" id="A0A0D2D2X4"/>
<proteinExistence type="predicted"/>
<dbReference type="Gene3D" id="4.10.240.10">
    <property type="entry name" value="Zn(2)-C6 fungal-type DNA-binding domain"/>
    <property type="match status" value="1"/>
</dbReference>
<reference evidence="8 9" key="1">
    <citation type="submission" date="2015-01" db="EMBL/GenBank/DDBJ databases">
        <title>The Genome Sequence of Capronia semiimmersa CBS27337.</title>
        <authorList>
            <consortium name="The Broad Institute Genomics Platform"/>
            <person name="Cuomo C."/>
            <person name="de Hoog S."/>
            <person name="Gorbushina A."/>
            <person name="Stielow B."/>
            <person name="Teixiera M."/>
            <person name="Abouelleil A."/>
            <person name="Chapman S.B."/>
            <person name="Priest M."/>
            <person name="Young S.K."/>
            <person name="Wortman J."/>
            <person name="Nusbaum C."/>
            <person name="Birren B."/>
        </authorList>
    </citation>
    <scope>NUCLEOTIDE SEQUENCE [LARGE SCALE GENOMIC DNA]</scope>
    <source>
        <strain evidence="8 9">CBS 27337</strain>
    </source>
</reference>
<feature type="region of interest" description="Disordered" evidence="6">
    <location>
        <begin position="599"/>
        <end position="630"/>
    </location>
</feature>
<evidence type="ECO:0000256" key="4">
    <source>
        <dbReference type="ARBA" id="ARBA00023163"/>
    </source>
</evidence>
<dbReference type="CDD" id="cd00067">
    <property type="entry name" value="GAL4"/>
    <property type="match status" value="1"/>
</dbReference>
<dbReference type="Pfam" id="PF04082">
    <property type="entry name" value="Fungal_trans"/>
    <property type="match status" value="1"/>
</dbReference>
<evidence type="ECO:0000256" key="5">
    <source>
        <dbReference type="ARBA" id="ARBA00023242"/>
    </source>
</evidence>
<evidence type="ECO:0000256" key="1">
    <source>
        <dbReference type="ARBA" id="ARBA00022723"/>
    </source>
</evidence>
<keyword evidence="5" id="KW-0539">Nucleus</keyword>
<dbReference type="PANTHER" id="PTHR47424:SF9">
    <property type="entry name" value="TAH-2"/>
    <property type="match status" value="1"/>
</dbReference>
<evidence type="ECO:0000256" key="6">
    <source>
        <dbReference type="SAM" id="MobiDB-lite"/>
    </source>
</evidence>
<feature type="compositionally biased region" description="Polar residues" evidence="6">
    <location>
        <begin position="59"/>
        <end position="78"/>
    </location>
</feature>
<keyword evidence="9" id="KW-1185">Reference proteome</keyword>
<dbReference type="SUPFAM" id="SSF57701">
    <property type="entry name" value="Zn2/Cys6 DNA-binding domain"/>
    <property type="match status" value="1"/>
</dbReference>
<dbReference type="HOGENOM" id="CLU_010170_3_1_1"/>
<evidence type="ECO:0000313" key="9">
    <source>
        <dbReference type="Proteomes" id="UP000054266"/>
    </source>
</evidence>
<protein>
    <recommendedName>
        <fullName evidence="7">Zn(2)-C6 fungal-type domain-containing protein</fullName>
    </recommendedName>
</protein>
<dbReference type="Proteomes" id="UP000054266">
    <property type="component" value="Unassembled WGS sequence"/>
</dbReference>
<evidence type="ECO:0000259" key="7">
    <source>
        <dbReference type="PROSITE" id="PS50048"/>
    </source>
</evidence>
<dbReference type="STRING" id="5601.A0A0D2D2X4"/>
<feature type="region of interest" description="Disordered" evidence="6">
    <location>
        <begin position="57"/>
        <end position="98"/>
    </location>
</feature>